<accession>A0A645EJW5</accession>
<protein>
    <submittedName>
        <fullName evidence="2">Uncharacterized protein</fullName>
    </submittedName>
</protein>
<organism evidence="2">
    <name type="scientific">bioreactor metagenome</name>
    <dbReference type="NCBI Taxonomy" id="1076179"/>
    <lineage>
        <taxon>unclassified sequences</taxon>
        <taxon>metagenomes</taxon>
        <taxon>ecological metagenomes</taxon>
    </lineage>
</organism>
<evidence type="ECO:0000313" key="2">
    <source>
        <dbReference type="EMBL" id="MPN02271.1"/>
    </source>
</evidence>
<reference evidence="2" key="1">
    <citation type="submission" date="2019-08" db="EMBL/GenBank/DDBJ databases">
        <authorList>
            <person name="Kucharzyk K."/>
            <person name="Murdoch R.W."/>
            <person name="Higgins S."/>
            <person name="Loffler F."/>
        </authorList>
    </citation>
    <scope>NUCLEOTIDE SEQUENCE</scope>
</reference>
<gene>
    <name evidence="2" type="ORF">SDC9_149485</name>
</gene>
<dbReference type="AlphaFoldDB" id="A0A645EJW5"/>
<dbReference type="EMBL" id="VSSQ01048223">
    <property type="protein sequence ID" value="MPN02271.1"/>
    <property type="molecule type" value="Genomic_DNA"/>
</dbReference>
<evidence type="ECO:0000256" key="1">
    <source>
        <dbReference type="SAM" id="Phobius"/>
    </source>
</evidence>
<keyword evidence="1" id="KW-0472">Membrane</keyword>
<sequence length="237" mass="25831">MLTEHRPILGDDIALLAGYFKQVGIIAIVEVLALFLIHLVKALSHVNGTHLSFRHAPQRKECSAQLLLAEAIEEVGLVFLQVNSLGKIVAAVLFGYACIVTGSELVKDQSTLHCIFDHGTELDLGIAPDAGIWCAAIHVFVLEVGKHDLFEKITQLEHLVLDADLPADALDRLDIFTFVRGETAGGAQRSFEVGAFIPDGHCNAHNLMPLLLEQVCRNRGIDTSAHTNQYLHDASNT</sequence>
<comment type="caution">
    <text evidence="2">The sequence shown here is derived from an EMBL/GenBank/DDBJ whole genome shotgun (WGS) entry which is preliminary data.</text>
</comment>
<name>A0A645EJW5_9ZZZZ</name>
<keyword evidence="1" id="KW-0812">Transmembrane</keyword>
<feature type="transmembrane region" description="Helical" evidence="1">
    <location>
        <begin position="20"/>
        <end position="40"/>
    </location>
</feature>
<keyword evidence="1" id="KW-1133">Transmembrane helix</keyword>
<proteinExistence type="predicted"/>